<evidence type="ECO:0000256" key="2">
    <source>
        <dbReference type="ARBA" id="ARBA00009399"/>
    </source>
</evidence>
<dbReference type="PANTHER" id="PTHR38459">
    <property type="entry name" value="PROPHAGE BACTOPRENOL-LINKED GLUCOSE TRANSLOCASE HOMOLOG"/>
    <property type="match status" value="1"/>
</dbReference>
<evidence type="ECO:0000256" key="1">
    <source>
        <dbReference type="ARBA" id="ARBA00004141"/>
    </source>
</evidence>
<dbReference type="Pfam" id="PF04138">
    <property type="entry name" value="GtrA_DPMS_TM"/>
    <property type="match status" value="1"/>
</dbReference>
<dbReference type="PANTHER" id="PTHR38459:SF1">
    <property type="entry name" value="PROPHAGE BACTOPRENOL-LINKED GLUCOSE TRANSLOCASE HOMOLOG"/>
    <property type="match status" value="1"/>
</dbReference>
<keyword evidence="5 6" id="KW-0472">Membrane</keyword>
<evidence type="ECO:0000259" key="7">
    <source>
        <dbReference type="Pfam" id="PF04138"/>
    </source>
</evidence>
<feature type="transmembrane region" description="Helical" evidence="6">
    <location>
        <begin position="21"/>
        <end position="40"/>
    </location>
</feature>
<dbReference type="OMA" id="VQYVIVI"/>
<evidence type="ECO:0000313" key="8">
    <source>
        <dbReference type="EMBL" id="RYJ08240.1"/>
    </source>
</evidence>
<keyword evidence="3 6" id="KW-0812">Transmembrane</keyword>
<feature type="transmembrane region" description="Helical" evidence="6">
    <location>
        <begin position="86"/>
        <end position="107"/>
    </location>
</feature>
<evidence type="ECO:0000256" key="6">
    <source>
        <dbReference type="SAM" id="Phobius"/>
    </source>
</evidence>
<comment type="similarity">
    <text evidence="2">Belongs to the GtrA family.</text>
</comment>
<evidence type="ECO:0000256" key="3">
    <source>
        <dbReference type="ARBA" id="ARBA00022692"/>
    </source>
</evidence>
<dbReference type="EMBL" id="RZHH01000003">
    <property type="protein sequence ID" value="RYJ08240.1"/>
    <property type="molecule type" value="Genomic_DNA"/>
</dbReference>
<organism evidence="8 9">
    <name type="scientific">Halogeometricum borinquense</name>
    <dbReference type="NCBI Taxonomy" id="60847"/>
    <lineage>
        <taxon>Archaea</taxon>
        <taxon>Methanobacteriati</taxon>
        <taxon>Methanobacteriota</taxon>
        <taxon>Stenosarchaea group</taxon>
        <taxon>Halobacteria</taxon>
        <taxon>Halobacteriales</taxon>
        <taxon>Haloferacaceae</taxon>
        <taxon>Halogeometricum</taxon>
    </lineage>
</organism>
<feature type="transmembrane region" description="Helical" evidence="6">
    <location>
        <begin position="46"/>
        <end position="65"/>
    </location>
</feature>
<dbReference type="RefSeq" id="WP_006054553.1">
    <property type="nucleotide sequence ID" value="NZ_RZHH01000003.1"/>
</dbReference>
<proteinExistence type="inferred from homology"/>
<keyword evidence="4 6" id="KW-1133">Transmembrane helix</keyword>
<evidence type="ECO:0000313" key="9">
    <source>
        <dbReference type="Proteomes" id="UP000294028"/>
    </source>
</evidence>
<feature type="domain" description="GtrA/DPMS transmembrane" evidence="7">
    <location>
        <begin position="20"/>
        <end position="139"/>
    </location>
</feature>
<comment type="caution">
    <text evidence="8">The sequence shown here is derived from an EMBL/GenBank/DDBJ whole genome shotgun (WGS) entry which is preliminary data.</text>
</comment>
<protein>
    <submittedName>
        <fullName evidence="8">GtrA family protein</fullName>
    </submittedName>
</protein>
<dbReference type="InterPro" id="IPR007267">
    <property type="entry name" value="GtrA_DPMS_TM"/>
</dbReference>
<comment type="subcellular location">
    <subcellularLocation>
        <location evidence="1">Membrane</location>
        <topology evidence="1">Multi-pass membrane protein</topology>
    </subcellularLocation>
</comment>
<dbReference type="AlphaFoldDB" id="A0A482T0T2"/>
<dbReference type="InterPro" id="IPR051401">
    <property type="entry name" value="GtrA_CellWall_Glycosyl"/>
</dbReference>
<evidence type="ECO:0000256" key="5">
    <source>
        <dbReference type="ARBA" id="ARBA00023136"/>
    </source>
</evidence>
<name>A0A482T0T2_9EURY</name>
<dbReference type="Proteomes" id="UP000294028">
    <property type="component" value="Unassembled WGS sequence"/>
</dbReference>
<gene>
    <name evidence="8" type="ORF">ELS19_16895</name>
</gene>
<evidence type="ECO:0000256" key="4">
    <source>
        <dbReference type="ARBA" id="ARBA00022989"/>
    </source>
</evidence>
<feature type="transmembrane region" description="Helical" evidence="6">
    <location>
        <begin position="113"/>
        <end position="133"/>
    </location>
</feature>
<accession>A0A482T0T2</accession>
<dbReference type="GO" id="GO:0000271">
    <property type="term" value="P:polysaccharide biosynthetic process"/>
    <property type="evidence" value="ECO:0007669"/>
    <property type="project" value="InterPro"/>
</dbReference>
<sequence>MKLLPQIDLGTLLSPKYFWRFLSVGALGAVIDNVTLAALVEFGLLGPVMGAVIAKEASITTMFLLNERWTFSGATAGRWWSILRRFICSNLVRAVGASVGIAVLAVLTQEFGLWYLFANVAGIGVGFVFNYIFESLLTWKVALGN</sequence>
<dbReference type="GeneID" id="9988867"/>
<dbReference type="GO" id="GO:0005886">
    <property type="term" value="C:plasma membrane"/>
    <property type="evidence" value="ECO:0007669"/>
    <property type="project" value="TreeGrafter"/>
</dbReference>
<reference evidence="8 9" key="1">
    <citation type="submission" date="2018-12" db="EMBL/GenBank/DDBJ databases">
        <title>Genome analysis provides insights into bioremediation potentialities of Halogeometricum borinquense strain N11.</title>
        <authorList>
            <person name="Najjari A."/>
            <person name="Youssef N."/>
            <person name="Fhoula I."/>
            <person name="Ben Dhia O."/>
            <person name="Mahjoubi M."/>
            <person name="Ouzari H.I."/>
            <person name="Cherif A."/>
        </authorList>
    </citation>
    <scope>NUCLEOTIDE SEQUENCE [LARGE SCALE GENOMIC DNA]</scope>
    <source>
        <strain evidence="8 9">N11</strain>
    </source>
</reference>